<dbReference type="InterPro" id="IPR003156">
    <property type="entry name" value="DHHA1_dom"/>
</dbReference>
<dbReference type="InterPro" id="IPR038763">
    <property type="entry name" value="DHH_sf"/>
</dbReference>
<name>A0A9D1L8G0_9FIRM</name>
<dbReference type="PANTHER" id="PTHR47618:SF1">
    <property type="entry name" value="BIFUNCTIONAL OLIGORIBONUCLEASE AND PAP PHOSPHATASE NRNA"/>
    <property type="match status" value="1"/>
</dbReference>
<dbReference type="Gene3D" id="3.10.310.30">
    <property type="match status" value="1"/>
</dbReference>
<organism evidence="3 4">
    <name type="scientific">Candidatus Fimisoma avicola</name>
    <dbReference type="NCBI Taxonomy" id="2840826"/>
    <lineage>
        <taxon>Bacteria</taxon>
        <taxon>Bacillati</taxon>
        <taxon>Bacillota</taxon>
        <taxon>Clostridia</taxon>
        <taxon>Eubacteriales</taxon>
        <taxon>Candidatus Fimisoma</taxon>
    </lineage>
</organism>
<dbReference type="InterPro" id="IPR051319">
    <property type="entry name" value="Oligoribo/pAp-PDE_c-di-AMP_PDE"/>
</dbReference>
<feature type="domain" description="DDH" evidence="1">
    <location>
        <begin position="18"/>
        <end position="158"/>
    </location>
</feature>
<evidence type="ECO:0000259" key="1">
    <source>
        <dbReference type="Pfam" id="PF01368"/>
    </source>
</evidence>
<dbReference type="SUPFAM" id="SSF64182">
    <property type="entry name" value="DHH phosphoesterases"/>
    <property type="match status" value="1"/>
</dbReference>
<dbReference type="Gene3D" id="3.90.1640.10">
    <property type="entry name" value="inorganic pyrophosphatase (n-terminal core)"/>
    <property type="match status" value="1"/>
</dbReference>
<feature type="domain" description="DHHA1" evidence="2">
    <location>
        <begin position="231"/>
        <end position="320"/>
    </location>
</feature>
<dbReference type="AlphaFoldDB" id="A0A9D1L8G0"/>
<reference evidence="3" key="2">
    <citation type="journal article" date="2021" name="PeerJ">
        <title>Extensive microbial diversity within the chicken gut microbiome revealed by metagenomics and culture.</title>
        <authorList>
            <person name="Gilroy R."/>
            <person name="Ravi A."/>
            <person name="Getino M."/>
            <person name="Pursley I."/>
            <person name="Horton D.L."/>
            <person name="Alikhan N.F."/>
            <person name="Baker D."/>
            <person name="Gharbi K."/>
            <person name="Hall N."/>
            <person name="Watson M."/>
            <person name="Adriaenssens E.M."/>
            <person name="Foster-Nyarko E."/>
            <person name="Jarju S."/>
            <person name="Secka A."/>
            <person name="Antonio M."/>
            <person name="Oren A."/>
            <person name="Chaudhuri R.R."/>
            <person name="La Ragione R."/>
            <person name="Hildebrand F."/>
            <person name="Pallen M.J."/>
        </authorList>
    </citation>
    <scope>NUCLEOTIDE SEQUENCE</scope>
    <source>
        <strain evidence="3">11300</strain>
    </source>
</reference>
<dbReference type="EMBL" id="DVMO01000035">
    <property type="protein sequence ID" value="HIU27157.1"/>
    <property type="molecule type" value="Genomic_DNA"/>
</dbReference>
<sequence>MKNDSIKTIAKVLSKAESILIFPHVNLDGDALGSCAALCGALRKQDKNAWILLEDEIPANLRFLDRNFCTWDMDAIKDPDICICVDCGDTGRFPGRAGKFLSAGTTICVDHHMTEKYFCDYNYVDPDEAATGQIIYQLLKELGAEPDPAEGEAIYAAITTDTGDFTYSNTQKKSHQIVAELYDWGCDFNKVSVEIYENVRVEKIRMHAGAMETLRLIGGGKGALVSVTQKLLADTGAKMDESEGLAQDLRSISGVEFAAVLKEYGPENIRVSFRAKRLGNVAEIAANLGGGGHLKAAGCTIKAPMARAEAMVEKEILKAIERLETDE</sequence>
<evidence type="ECO:0000313" key="4">
    <source>
        <dbReference type="Proteomes" id="UP000824091"/>
    </source>
</evidence>
<dbReference type="PANTHER" id="PTHR47618">
    <property type="entry name" value="BIFUNCTIONAL OLIGORIBONUCLEASE AND PAP PHOSPHATASE NRNA"/>
    <property type="match status" value="1"/>
</dbReference>
<dbReference type="InterPro" id="IPR001667">
    <property type="entry name" value="DDH_dom"/>
</dbReference>
<dbReference type="Pfam" id="PF02272">
    <property type="entry name" value="DHHA1"/>
    <property type="match status" value="1"/>
</dbReference>
<dbReference type="Proteomes" id="UP000824091">
    <property type="component" value="Unassembled WGS sequence"/>
</dbReference>
<gene>
    <name evidence="3" type="ORF">IAD16_02095</name>
</gene>
<protein>
    <submittedName>
        <fullName evidence="3">Bifunctional oligoribonuclease/PAP phosphatase NrnA</fullName>
    </submittedName>
</protein>
<accession>A0A9D1L8G0</accession>
<evidence type="ECO:0000313" key="3">
    <source>
        <dbReference type="EMBL" id="HIU27157.1"/>
    </source>
</evidence>
<comment type="caution">
    <text evidence="3">The sequence shown here is derived from an EMBL/GenBank/DDBJ whole genome shotgun (WGS) entry which is preliminary data.</text>
</comment>
<reference evidence="3" key="1">
    <citation type="submission" date="2020-10" db="EMBL/GenBank/DDBJ databases">
        <authorList>
            <person name="Gilroy R."/>
        </authorList>
    </citation>
    <scope>NUCLEOTIDE SEQUENCE</scope>
    <source>
        <strain evidence="3">11300</strain>
    </source>
</reference>
<evidence type="ECO:0000259" key="2">
    <source>
        <dbReference type="Pfam" id="PF02272"/>
    </source>
</evidence>
<dbReference type="Pfam" id="PF01368">
    <property type="entry name" value="DHH"/>
    <property type="match status" value="1"/>
</dbReference>
<proteinExistence type="predicted"/>
<dbReference type="GO" id="GO:0003676">
    <property type="term" value="F:nucleic acid binding"/>
    <property type="evidence" value="ECO:0007669"/>
    <property type="project" value="InterPro"/>
</dbReference>